<name>A0A1H8ISL4_9PROT</name>
<dbReference type="Pfam" id="PF10651">
    <property type="entry name" value="BppU_N"/>
    <property type="match status" value="1"/>
</dbReference>
<organism evidence="2 3">
    <name type="scientific">Nitrosospira multiformis</name>
    <dbReference type="NCBI Taxonomy" id="1231"/>
    <lineage>
        <taxon>Bacteria</taxon>
        <taxon>Pseudomonadati</taxon>
        <taxon>Pseudomonadota</taxon>
        <taxon>Betaproteobacteria</taxon>
        <taxon>Nitrosomonadales</taxon>
        <taxon>Nitrosomonadaceae</taxon>
        <taxon>Nitrosospira</taxon>
    </lineage>
</organism>
<dbReference type="EMBL" id="FOCT01000006">
    <property type="protein sequence ID" value="SEN71006.1"/>
    <property type="molecule type" value="Genomic_DNA"/>
</dbReference>
<sequence>MADFVAGDTASVLKVTCVDKSETPIDLTGCTANIRWKDEVGEVQTKAMTVLDAANGECTYQFGEDELFSPGMSFEVEVTDISGKKLSNVDLISVTVREQLG</sequence>
<dbReference type="InterPro" id="IPR018913">
    <property type="entry name" value="BppU_N"/>
</dbReference>
<dbReference type="Gene3D" id="2.60.40.3350">
    <property type="match status" value="1"/>
</dbReference>
<feature type="domain" description="BppU N-terminal" evidence="1">
    <location>
        <begin position="7"/>
        <end position="69"/>
    </location>
</feature>
<dbReference type="AlphaFoldDB" id="A0A1H8ISL4"/>
<dbReference type="RefSeq" id="WP_074746311.1">
    <property type="nucleotide sequence ID" value="NZ_FOCT01000006.1"/>
</dbReference>
<accession>A0A1H8ISL4</accession>
<proteinExistence type="predicted"/>
<reference evidence="2 3" key="1">
    <citation type="submission" date="2016-10" db="EMBL/GenBank/DDBJ databases">
        <authorList>
            <person name="de Groot N.N."/>
        </authorList>
    </citation>
    <scope>NUCLEOTIDE SEQUENCE [LARGE SCALE GENOMIC DNA]</scope>
    <source>
        <strain evidence="2 3">Nl18</strain>
    </source>
</reference>
<evidence type="ECO:0000313" key="2">
    <source>
        <dbReference type="EMBL" id="SEN71006.1"/>
    </source>
</evidence>
<evidence type="ECO:0000313" key="3">
    <source>
        <dbReference type="Proteomes" id="UP000183898"/>
    </source>
</evidence>
<dbReference type="Proteomes" id="UP000183898">
    <property type="component" value="Unassembled WGS sequence"/>
</dbReference>
<gene>
    <name evidence="2" type="ORF">SAMN05216404_106155</name>
</gene>
<protein>
    <recommendedName>
        <fullName evidence="1">BppU N-terminal domain-containing protein</fullName>
    </recommendedName>
</protein>
<evidence type="ECO:0000259" key="1">
    <source>
        <dbReference type="Pfam" id="PF10651"/>
    </source>
</evidence>